<dbReference type="InterPro" id="IPR043128">
    <property type="entry name" value="Rev_trsase/Diguanyl_cyclase"/>
</dbReference>
<evidence type="ECO:0000313" key="3">
    <source>
        <dbReference type="Proteomes" id="UP000179920"/>
    </source>
</evidence>
<gene>
    <name evidence="2" type="ORF">UBRO_20294</name>
</gene>
<dbReference type="PANTHER" id="PTHR37984">
    <property type="entry name" value="PROTEIN CBG26694"/>
    <property type="match status" value="1"/>
</dbReference>
<organism evidence="2 3">
    <name type="scientific">Ustilago bromivora</name>
    <dbReference type="NCBI Taxonomy" id="307758"/>
    <lineage>
        <taxon>Eukaryota</taxon>
        <taxon>Fungi</taxon>
        <taxon>Dikarya</taxon>
        <taxon>Basidiomycota</taxon>
        <taxon>Ustilaginomycotina</taxon>
        <taxon>Ustilaginomycetes</taxon>
        <taxon>Ustilaginales</taxon>
        <taxon>Ustilaginaceae</taxon>
        <taxon>Ustilago</taxon>
    </lineage>
</organism>
<dbReference type="Proteomes" id="UP000179920">
    <property type="component" value="Chromosome X"/>
</dbReference>
<protein>
    <recommendedName>
        <fullName evidence="1">Reverse transcriptase domain-containing protein</fullName>
    </recommendedName>
</protein>
<dbReference type="InterPro" id="IPR000477">
    <property type="entry name" value="RT_dom"/>
</dbReference>
<dbReference type="CDD" id="cd01647">
    <property type="entry name" value="RT_LTR"/>
    <property type="match status" value="1"/>
</dbReference>
<dbReference type="Pfam" id="PF00078">
    <property type="entry name" value="RVT_1"/>
    <property type="match status" value="1"/>
</dbReference>
<dbReference type="InterPro" id="IPR043502">
    <property type="entry name" value="DNA/RNA_pol_sf"/>
</dbReference>
<feature type="domain" description="Reverse transcriptase" evidence="1">
    <location>
        <begin position="813"/>
        <end position="947"/>
    </location>
</feature>
<accession>A0A1K0G6Y2</accession>
<name>A0A1K0G6Y2_9BASI</name>
<proteinExistence type="predicted"/>
<dbReference type="SUPFAM" id="SSF56672">
    <property type="entry name" value="DNA/RNA polymerases"/>
    <property type="match status" value="1"/>
</dbReference>
<dbReference type="AlphaFoldDB" id="A0A1K0G6Y2"/>
<dbReference type="Gene3D" id="3.30.70.270">
    <property type="match status" value="1"/>
</dbReference>
<dbReference type="Gene3D" id="3.10.10.10">
    <property type="entry name" value="HIV Type 1 Reverse Transcriptase, subunit A, domain 1"/>
    <property type="match status" value="1"/>
</dbReference>
<evidence type="ECO:0000313" key="2">
    <source>
        <dbReference type="EMBL" id="SAM83346.1"/>
    </source>
</evidence>
<dbReference type="PANTHER" id="PTHR37984:SF15">
    <property type="entry name" value="INTEGRASE CATALYTIC DOMAIN-CONTAINING PROTEIN"/>
    <property type="match status" value="1"/>
</dbReference>
<dbReference type="InterPro" id="IPR050951">
    <property type="entry name" value="Retrovirus_Pol_polyprotein"/>
</dbReference>
<dbReference type="EMBL" id="LT558126">
    <property type="protein sequence ID" value="SAM83346.1"/>
    <property type="molecule type" value="Genomic_DNA"/>
</dbReference>
<sequence>MVWESSLHNAFQPDASKILCLAGERKRELLKESITSYFYTKLSLLRAVFPMRQETNLLNEIHYGLPASLQLDVCTHLLSSPNMDDLLTELRNLEGPWKATLCSGSHYNSRNDPLPQQLTPLSTYSTPSHPLSSAVDTPRSETVNASNKFGLATNYDPANISYIDRDSRRIQTYKLPNSQQTITLGHPCRSCSQDHFDFVHNFLLRQPKGEAHIAHDKLKLTHTYGYSTICLEPVCKQGQIHLWPRYLFRDFELPEQCPSRLINPPTKHPHLTYSHLPGGGEDCNVQKLDHLQSKANQLNMRDLSHSKVATSAPTNVVFLLDPDICSSSISPLRHRRNPHSTTIDLPPANSTGSAQAFAGHIPTTAFVSLNSLDLHLSLINTGVMLYIIDEWLAHKLHLLLLQGPSIQVNGVRHDHSLGFTTLAFSIQGRKNDNPVSLHSSTDFHILSNFSPGILLGLDIICVTSMVIDVCLGRSHIQDISFPIYDTRGKTMSSKNVSCTLVVQNTTTILPHSRSFVHVCHNLLHNVQYTVDSSLWTTSDGSGPLAIPFTILDHNKPGLWVSNYRSTPVDILSDTRLAEALPLSLDHMAISAGSFGLNEAITGLTETVEWNSPVLDTVSPDDIAMEETGSLANPTSHILSAKKVDEHKTSHNPWPNLAGPWNCRLSFPTSITTLPLTTCKRSLSFDHHWPQIERAFTSEPSPPPSTSNDARPLNFTDNPLANAPTPAELDTVLVDDVFHISCNTQGKAHPSIVTVLHNNLDAFSLDRRPGRVSNVTMKLKLTHPDALHPEAPRRVSPDKRHQTPQCHTQYSLSSKYPLPHIDNVFQALRSNKFFSGLDTVWGYHQLDVNEEDHWKMVFVCHYGLFQYKRVPFGLKNTPAFFQCFMDHLLGHMCWTEALVYLDNVVVFSSSLEQHAKSLDCLLKAAHKVGLKFSSAKCHFALSSLTLLGRQVSTQGFSMLLNHTQAVQMLSPPLTLQDLYHLVGLFNYYQGFILNYAGLAVPLMNML</sequence>
<evidence type="ECO:0000259" key="1">
    <source>
        <dbReference type="Pfam" id="PF00078"/>
    </source>
</evidence>
<reference evidence="3" key="1">
    <citation type="submission" date="2016-04" db="EMBL/GenBank/DDBJ databases">
        <authorList>
            <person name="Guldener U."/>
            <person name="Guldener U."/>
        </authorList>
    </citation>
    <scope>NUCLEOTIDE SEQUENCE [LARGE SCALE GENOMIC DNA]</scope>
    <source>
        <strain evidence="3">UB2112</strain>
    </source>
</reference>